<gene>
    <name evidence="3" type="ORF">PXEA_LOCUS19955</name>
</gene>
<feature type="non-terminal residue" evidence="3">
    <location>
        <position position="1"/>
    </location>
</feature>
<evidence type="ECO:0000256" key="1">
    <source>
        <dbReference type="PROSITE-ProRule" id="PRU00023"/>
    </source>
</evidence>
<feature type="region of interest" description="Disordered" evidence="2">
    <location>
        <begin position="36"/>
        <end position="110"/>
    </location>
</feature>
<dbReference type="AlphaFoldDB" id="A0A448X2Q2"/>
<keyword evidence="4" id="KW-1185">Reference proteome</keyword>
<evidence type="ECO:0000313" key="4">
    <source>
        <dbReference type="Proteomes" id="UP000784294"/>
    </source>
</evidence>
<keyword evidence="1" id="KW-0040">ANK repeat</keyword>
<name>A0A448X2Q2_9PLAT</name>
<organism evidence="3 4">
    <name type="scientific">Protopolystoma xenopodis</name>
    <dbReference type="NCBI Taxonomy" id="117903"/>
    <lineage>
        <taxon>Eukaryota</taxon>
        <taxon>Metazoa</taxon>
        <taxon>Spiralia</taxon>
        <taxon>Lophotrochozoa</taxon>
        <taxon>Platyhelminthes</taxon>
        <taxon>Monogenea</taxon>
        <taxon>Polyopisthocotylea</taxon>
        <taxon>Polystomatidea</taxon>
        <taxon>Polystomatidae</taxon>
        <taxon>Protopolystoma</taxon>
    </lineage>
</organism>
<accession>A0A448X2Q2</accession>
<dbReference type="PROSITE" id="PS50297">
    <property type="entry name" value="ANK_REP_REGION"/>
    <property type="match status" value="1"/>
</dbReference>
<evidence type="ECO:0000313" key="3">
    <source>
        <dbReference type="EMBL" id="VEL26515.1"/>
    </source>
</evidence>
<dbReference type="EMBL" id="CAAALY010080821">
    <property type="protein sequence ID" value="VEL26515.1"/>
    <property type="molecule type" value="Genomic_DNA"/>
</dbReference>
<dbReference type="InterPro" id="IPR002110">
    <property type="entry name" value="Ankyrin_rpt"/>
</dbReference>
<reference evidence="3" key="1">
    <citation type="submission" date="2018-11" db="EMBL/GenBank/DDBJ databases">
        <authorList>
            <consortium name="Pathogen Informatics"/>
        </authorList>
    </citation>
    <scope>NUCLEOTIDE SEQUENCE</scope>
</reference>
<feature type="compositionally biased region" description="Polar residues" evidence="2">
    <location>
        <begin position="92"/>
        <end position="107"/>
    </location>
</feature>
<dbReference type="Proteomes" id="UP000784294">
    <property type="component" value="Unassembled WGS sequence"/>
</dbReference>
<evidence type="ECO:0000256" key="2">
    <source>
        <dbReference type="SAM" id="MobiDB-lite"/>
    </source>
</evidence>
<protein>
    <submittedName>
        <fullName evidence="3">Uncharacterized protein</fullName>
    </submittedName>
</protein>
<dbReference type="PROSITE" id="PS50088">
    <property type="entry name" value="ANK_REPEAT"/>
    <property type="match status" value="1"/>
</dbReference>
<sequence>MKKGPAPTATPEDSRLTETSMLNTITHETVGICVSKAVPSTSSITRGRRKSQRHENLSRPQTCQSGKECTILSSSRLTSRARGEPNGKFVSLESTSQNKKSFGSTSAHALPRTMQLTPGQTVTASSSQLLRPNYKGETVLHRAAIRGDTNQLRRLLEAPN</sequence>
<comment type="caution">
    <text evidence="3">The sequence shown here is derived from an EMBL/GenBank/DDBJ whole genome shotgun (WGS) entry which is preliminary data.</text>
</comment>
<proteinExistence type="predicted"/>
<feature type="compositionally biased region" description="Polar residues" evidence="2">
    <location>
        <begin position="58"/>
        <end position="78"/>
    </location>
</feature>
<feature type="repeat" description="ANK" evidence="1">
    <location>
        <begin position="135"/>
        <end position="160"/>
    </location>
</feature>